<evidence type="ECO:0000256" key="1">
    <source>
        <dbReference type="SAM" id="SignalP"/>
    </source>
</evidence>
<evidence type="ECO:0000313" key="3">
    <source>
        <dbReference type="Proteomes" id="UP000193108"/>
    </source>
</evidence>
<sequence length="137" mass="14681">MTRRLRVNLCSLMAAATALLSAVLAGCESQAPPAKSSRISQNYDGRFANTIRYESFGATSALDCADGKSLHVLGSNNKLTVRGRCEAVNVAGADNRITIERIDKTLTLSGLNNTVTYYGGDPKVDDRGVRNTVADKR</sequence>
<keyword evidence="1" id="KW-0732">Signal</keyword>
<dbReference type="Proteomes" id="UP000193108">
    <property type="component" value="Unassembled WGS sequence"/>
</dbReference>
<reference evidence="2 3" key="1">
    <citation type="submission" date="2016-01" db="EMBL/GenBank/DDBJ databases">
        <title>The new phylogeny of the genus Mycobacterium.</title>
        <authorList>
            <person name="Tarcisio F."/>
            <person name="Conor M."/>
            <person name="Antonella G."/>
            <person name="Elisabetta G."/>
            <person name="Giulia F.S."/>
            <person name="Sara T."/>
            <person name="Anna F."/>
            <person name="Clotilde B."/>
            <person name="Roberto B."/>
            <person name="Veronica D.S."/>
            <person name="Fabio R."/>
            <person name="Monica P."/>
            <person name="Olivier J."/>
            <person name="Enrico T."/>
            <person name="Nicola S."/>
        </authorList>
    </citation>
    <scope>NUCLEOTIDE SEQUENCE [LARGE SCALE GENOMIC DNA]</scope>
    <source>
        <strain evidence="2 3">DSM 44164</strain>
    </source>
</reference>
<evidence type="ECO:0000313" key="2">
    <source>
        <dbReference type="EMBL" id="ORW22546.1"/>
    </source>
</evidence>
<proteinExistence type="predicted"/>
<feature type="chain" id="PRO_5039032133" description="DUF3060 domain-containing protein" evidence="1">
    <location>
        <begin position="26"/>
        <end position="137"/>
    </location>
</feature>
<comment type="caution">
    <text evidence="2">The sequence shown here is derived from an EMBL/GenBank/DDBJ whole genome shotgun (WGS) entry which is preliminary data.</text>
</comment>
<organism evidence="2 3">
    <name type="scientific">Mycolicibacter nonchromogenicus</name>
    <name type="common">Mycobacterium nonchromogenicum</name>
    <dbReference type="NCBI Taxonomy" id="1782"/>
    <lineage>
        <taxon>Bacteria</taxon>
        <taxon>Bacillati</taxon>
        <taxon>Actinomycetota</taxon>
        <taxon>Actinomycetes</taxon>
        <taxon>Mycobacteriales</taxon>
        <taxon>Mycobacteriaceae</taxon>
        <taxon>Mycolicibacter</taxon>
    </lineage>
</organism>
<name>A0A1X1ZGV9_MYCNO</name>
<dbReference type="EMBL" id="LQPI01000033">
    <property type="protein sequence ID" value="ORW22546.1"/>
    <property type="molecule type" value="Genomic_DNA"/>
</dbReference>
<dbReference type="PROSITE" id="PS51257">
    <property type="entry name" value="PROKAR_LIPOPROTEIN"/>
    <property type="match status" value="1"/>
</dbReference>
<protein>
    <recommendedName>
        <fullName evidence="4">DUF3060 domain-containing protein</fullName>
    </recommendedName>
</protein>
<gene>
    <name evidence="2" type="ORF">AWC18_07110</name>
</gene>
<keyword evidence="3" id="KW-1185">Reference proteome</keyword>
<evidence type="ECO:0008006" key="4">
    <source>
        <dbReference type="Google" id="ProtNLM"/>
    </source>
</evidence>
<dbReference type="InterPro" id="IPR021417">
    <property type="entry name" value="DUF3060"/>
</dbReference>
<accession>A0A1X1ZGV9</accession>
<dbReference type="Pfam" id="PF11259">
    <property type="entry name" value="DUF3060"/>
    <property type="match status" value="1"/>
</dbReference>
<dbReference type="AlphaFoldDB" id="A0A1X1ZGV9"/>
<dbReference type="STRING" id="1782.AWC18_07110"/>
<feature type="signal peptide" evidence="1">
    <location>
        <begin position="1"/>
        <end position="25"/>
    </location>
</feature>